<dbReference type="Pfam" id="PF13843">
    <property type="entry name" value="DDE_Tnp_1_7"/>
    <property type="match status" value="1"/>
</dbReference>
<reference evidence="3" key="1">
    <citation type="submission" date="2020-05" db="UniProtKB">
        <authorList>
            <consortium name="EnsemblMetazoa"/>
        </authorList>
    </citation>
    <scope>IDENTIFICATION</scope>
    <source>
        <strain evidence="3">TTRI</strain>
    </source>
</reference>
<evidence type="ECO:0000313" key="4">
    <source>
        <dbReference type="Proteomes" id="UP000078200"/>
    </source>
</evidence>
<sequence>MEDDVKFHFRKILGRLANAPTTYDAWFSFMPKIRDIKSSSAELEFEVYSEHDINNIDALSGDNADNSELGHESDSNDNTTFPESDAGQNVKNTTGSRGNGERIDVSEVDNIPTLMDFDISSPIAELQISNDIKEPLDFFRLYLTDALINSISICVDEFIIKFKGKICLMTYNPAKPTKWGIRIYALADSNTGYVYSALPYYGSIISESFIRPGLPVSSRIALDLYTKLLGNAPNAKSYHMYTDRTNFWNFNVAISGYKKPKFLNGKTNFDTQGQYVTTTLVISWSRRRQNKEIKSDVKTTNT</sequence>
<dbReference type="AlphaFoldDB" id="A0A1A9V131"/>
<evidence type="ECO:0000313" key="3">
    <source>
        <dbReference type="EnsemblMetazoa" id="GAUT022375-PA"/>
    </source>
</evidence>
<keyword evidence="4" id="KW-1185">Reference proteome</keyword>
<protein>
    <submittedName>
        <fullName evidence="3">DDE_Tnp_1_7 domain-containing protein</fullName>
    </submittedName>
</protein>
<feature type="region of interest" description="Disordered" evidence="1">
    <location>
        <begin position="59"/>
        <end position="103"/>
    </location>
</feature>
<accession>A0A1A9V131</accession>
<dbReference type="InterPro" id="IPR029526">
    <property type="entry name" value="PGBD"/>
</dbReference>
<evidence type="ECO:0000256" key="1">
    <source>
        <dbReference type="SAM" id="MobiDB-lite"/>
    </source>
</evidence>
<name>A0A1A9V131_GLOAU</name>
<dbReference type="EnsemblMetazoa" id="GAUT022375-RA">
    <property type="protein sequence ID" value="GAUT022375-PA"/>
    <property type="gene ID" value="GAUT022375"/>
</dbReference>
<feature type="domain" description="PiggyBac transposable element-derived protein" evidence="2">
    <location>
        <begin position="138"/>
        <end position="244"/>
    </location>
</feature>
<dbReference type="Proteomes" id="UP000078200">
    <property type="component" value="Unassembled WGS sequence"/>
</dbReference>
<feature type="compositionally biased region" description="Polar residues" evidence="1">
    <location>
        <begin position="76"/>
        <end position="96"/>
    </location>
</feature>
<evidence type="ECO:0000259" key="2">
    <source>
        <dbReference type="Pfam" id="PF13843"/>
    </source>
</evidence>
<dbReference type="PANTHER" id="PTHR46599:SF3">
    <property type="entry name" value="PIGGYBAC TRANSPOSABLE ELEMENT-DERIVED PROTEIN 4"/>
    <property type="match status" value="1"/>
</dbReference>
<organism evidence="3 4">
    <name type="scientific">Glossina austeni</name>
    <name type="common">Savannah tsetse fly</name>
    <dbReference type="NCBI Taxonomy" id="7395"/>
    <lineage>
        <taxon>Eukaryota</taxon>
        <taxon>Metazoa</taxon>
        <taxon>Ecdysozoa</taxon>
        <taxon>Arthropoda</taxon>
        <taxon>Hexapoda</taxon>
        <taxon>Insecta</taxon>
        <taxon>Pterygota</taxon>
        <taxon>Neoptera</taxon>
        <taxon>Endopterygota</taxon>
        <taxon>Diptera</taxon>
        <taxon>Brachycera</taxon>
        <taxon>Muscomorpha</taxon>
        <taxon>Hippoboscoidea</taxon>
        <taxon>Glossinidae</taxon>
        <taxon>Glossina</taxon>
    </lineage>
</organism>
<dbReference type="PANTHER" id="PTHR46599">
    <property type="entry name" value="PIGGYBAC TRANSPOSABLE ELEMENT-DERIVED PROTEIN 4"/>
    <property type="match status" value="1"/>
</dbReference>
<dbReference type="VEuPathDB" id="VectorBase:GAUT022375"/>
<proteinExistence type="predicted"/>